<comment type="caution">
    <text evidence="2">The sequence shown here is derived from an EMBL/GenBank/DDBJ whole genome shotgun (WGS) entry which is preliminary data.</text>
</comment>
<gene>
    <name evidence="2" type="ORF">GCM10022377_06050</name>
</gene>
<dbReference type="SUPFAM" id="SSF159234">
    <property type="entry name" value="FomD-like"/>
    <property type="match status" value="1"/>
</dbReference>
<dbReference type="Pfam" id="PF04167">
    <property type="entry name" value="DUF402"/>
    <property type="match status" value="1"/>
</dbReference>
<keyword evidence="3" id="KW-1185">Reference proteome</keyword>
<evidence type="ECO:0000259" key="1">
    <source>
        <dbReference type="Pfam" id="PF04167"/>
    </source>
</evidence>
<dbReference type="Proteomes" id="UP001501536">
    <property type="component" value="Unassembled WGS sequence"/>
</dbReference>
<dbReference type="InterPro" id="IPR007295">
    <property type="entry name" value="DUF402"/>
</dbReference>
<reference evidence="3" key="1">
    <citation type="journal article" date="2019" name="Int. J. Syst. Evol. Microbiol.">
        <title>The Global Catalogue of Microorganisms (GCM) 10K type strain sequencing project: providing services to taxonomists for standard genome sequencing and annotation.</title>
        <authorList>
            <consortium name="The Broad Institute Genomics Platform"/>
            <consortium name="The Broad Institute Genome Sequencing Center for Infectious Disease"/>
            <person name="Wu L."/>
            <person name="Ma J."/>
        </authorList>
    </citation>
    <scope>NUCLEOTIDE SEQUENCE [LARGE SCALE GENOMIC DNA]</scope>
    <source>
        <strain evidence="3">JCM 16961</strain>
    </source>
</reference>
<dbReference type="InterPro" id="IPR035930">
    <property type="entry name" value="FomD-like_sf"/>
</dbReference>
<dbReference type="Gene3D" id="2.40.380.10">
    <property type="entry name" value="FomD-like"/>
    <property type="match status" value="1"/>
</dbReference>
<proteinExistence type="predicted"/>
<name>A0ABP7CX43_9MICC</name>
<sequence length="220" mass="23533">MGADAGPLRSEPAGAMPGELVVARAWKYDGGPHWVVPGTYLGADAAGHWIFQPAGAFVARPGAGFYAASDAVCLIPHQERSDRERADPEAAVRTADWVATFYDAAHPGDFRIYIDVSTAIGWRPLQPAGWEIHSVDMDLDVIRSSTRGVYLDDEDEFAEHGAAYGYPDELVERMRASAAELVTAVEGGRGVFEADPESGASRAARAWLEDGRRLASSSGG</sequence>
<evidence type="ECO:0000313" key="2">
    <source>
        <dbReference type="EMBL" id="GAA3696056.1"/>
    </source>
</evidence>
<protein>
    <recommendedName>
        <fullName evidence="1">DUF402 domain-containing protein</fullName>
    </recommendedName>
</protein>
<feature type="domain" description="DUF402" evidence="1">
    <location>
        <begin position="70"/>
        <end position="187"/>
    </location>
</feature>
<evidence type="ECO:0000313" key="3">
    <source>
        <dbReference type="Proteomes" id="UP001501536"/>
    </source>
</evidence>
<accession>A0ABP7CX43</accession>
<dbReference type="EMBL" id="BAABCJ010000001">
    <property type="protein sequence ID" value="GAA3696056.1"/>
    <property type="molecule type" value="Genomic_DNA"/>
</dbReference>
<organism evidence="2 3">
    <name type="scientific">Zhihengliuella alba</name>
    <dbReference type="NCBI Taxonomy" id="547018"/>
    <lineage>
        <taxon>Bacteria</taxon>
        <taxon>Bacillati</taxon>
        <taxon>Actinomycetota</taxon>
        <taxon>Actinomycetes</taxon>
        <taxon>Micrococcales</taxon>
        <taxon>Micrococcaceae</taxon>
        <taxon>Zhihengliuella</taxon>
    </lineage>
</organism>